<keyword evidence="13 16" id="KW-0106">Calcium</keyword>
<feature type="domain" description="Plant heme peroxidase family profile" evidence="17">
    <location>
        <begin position="34"/>
        <end position="338"/>
    </location>
</feature>
<feature type="signal peptide" evidence="16">
    <location>
        <begin position="1"/>
        <end position="29"/>
    </location>
</feature>
<dbReference type="FunFam" id="1.10.420.10:FF:000007">
    <property type="entry name" value="Peroxidase"/>
    <property type="match status" value="1"/>
</dbReference>
<evidence type="ECO:0000313" key="18">
    <source>
        <dbReference type="EMBL" id="KAL3626611.1"/>
    </source>
</evidence>
<keyword evidence="19" id="KW-1185">Reference proteome</keyword>
<dbReference type="Pfam" id="PF00141">
    <property type="entry name" value="peroxidase"/>
    <property type="match status" value="1"/>
</dbReference>
<feature type="binding site" evidence="13">
    <location>
        <position position="205"/>
    </location>
    <ligand>
        <name>Ca(2+)</name>
        <dbReference type="ChEBI" id="CHEBI:29108"/>
        <label>2</label>
    </ligand>
</feature>
<gene>
    <name evidence="18" type="ORF">CASFOL_030160</name>
</gene>
<keyword evidence="7 16" id="KW-0560">Oxidoreductase</keyword>
<protein>
    <recommendedName>
        <fullName evidence="2 16">Peroxidase</fullName>
        <ecNumber evidence="2 16">1.11.1.7</ecNumber>
    </recommendedName>
</protein>
<comment type="caution">
    <text evidence="18">The sequence shown here is derived from an EMBL/GenBank/DDBJ whole genome shotgun (WGS) entry which is preliminary data.</text>
</comment>
<dbReference type="InterPro" id="IPR002016">
    <property type="entry name" value="Haem_peroxidase"/>
</dbReference>
<dbReference type="GO" id="GO:0042744">
    <property type="term" value="P:hydrogen peroxide catabolic process"/>
    <property type="evidence" value="ECO:0007669"/>
    <property type="project" value="UniProtKB-KW"/>
</dbReference>
<evidence type="ECO:0000256" key="15">
    <source>
        <dbReference type="PIRSR" id="PIRSR600823-5"/>
    </source>
</evidence>
<evidence type="ECO:0000259" key="17">
    <source>
        <dbReference type="PROSITE" id="PS50873"/>
    </source>
</evidence>
<keyword evidence="6 16" id="KW-0732">Signal</keyword>
<feature type="disulfide bond" evidence="15">
    <location>
        <begin position="44"/>
        <end position="125"/>
    </location>
</feature>
<feature type="disulfide bond" evidence="15">
    <location>
        <begin position="211"/>
        <end position="242"/>
    </location>
</feature>
<feature type="binding site" evidence="13">
    <location>
        <position position="83"/>
    </location>
    <ligand>
        <name>Ca(2+)</name>
        <dbReference type="ChEBI" id="CHEBI:29108"/>
        <label>1</label>
    </ligand>
</feature>
<dbReference type="SUPFAM" id="SSF48113">
    <property type="entry name" value="Heme-dependent peroxidases"/>
    <property type="match status" value="1"/>
</dbReference>
<feature type="binding site" evidence="13">
    <location>
        <position position="259"/>
    </location>
    <ligand>
        <name>Ca(2+)</name>
        <dbReference type="ChEBI" id="CHEBI:29108"/>
        <label>2</label>
    </ligand>
</feature>
<evidence type="ECO:0000256" key="4">
    <source>
        <dbReference type="ARBA" id="ARBA00022617"/>
    </source>
</evidence>
<dbReference type="GO" id="GO:0140825">
    <property type="term" value="F:lactoperoxidase activity"/>
    <property type="evidence" value="ECO:0007669"/>
    <property type="project" value="UniProtKB-EC"/>
</dbReference>
<comment type="catalytic activity">
    <reaction evidence="1 16">
        <text>2 a phenolic donor + H2O2 = 2 a phenolic radical donor + 2 H2O</text>
        <dbReference type="Rhea" id="RHEA:56136"/>
        <dbReference type="ChEBI" id="CHEBI:15377"/>
        <dbReference type="ChEBI" id="CHEBI:16240"/>
        <dbReference type="ChEBI" id="CHEBI:139520"/>
        <dbReference type="ChEBI" id="CHEBI:139521"/>
        <dbReference type="EC" id="1.11.1.7"/>
    </reaction>
</comment>
<reference evidence="19" key="1">
    <citation type="journal article" date="2024" name="IScience">
        <title>Strigolactones Initiate the Formation of Haustorium-like Structures in Castilleja.</title>
        <authorList>
            <person name="Buerger M."/>
            <person name="Peterson D."/>
            <person name="Chory J."/>
        </authorList>
    </citation>
    <scope>NUCLEOTIDE SEQUENCE [LARGE SCALE GENOMIC DNA]</scope>
</reference>
<feature type="binding site" evidence="13">
    <location>
        <position position="261"/>
    </location>
    <ligand>
        <name>Ca(2+)</name>
        <dbReference type="ChEBI" id="CHEBI:29108"/>
        <label>2</label>
    </ligand>
</feature>
<evidence type="ECO:0000256" key="9">
    <source>
        <dbReference type="ARBA" id="ARBA00023157"/>
    </source>
</evidence>
<feature type="binding site" evidence="12">
    <location>
        <position position="174"/>
    </location>
    <ligand>
        <name>substrate</name>
    </ligand>
</feature>
<dbReference type="EMBL" id="JAVIJP010000047">
    <property type="protein sequence ID" value="KAL3626611.1"/>
    <property type="molecule type" value="Genomic_DNA"/>
</dbReference>
<feature type="active site" description="Proton acceptor" evidence="11">
    <location>
        <position position="75"/>
    </location>
</feature>
<dbReference type="GO" id="GO:0005576">
    <property type="term" value="C:extracellular region"/>
    <property type="evidence" value="ECO:0007669"/>
    <property type="project" value="UniProtKB-SubCell"/>
</dbReference>
<dbReference type="PANTHER" id="PTHR31517:SF81">
    <property type="entry name" value="PEROXIDASE"/>
    <property type="match status" value="1"/>
</dbReference>
<keyword evidence="4 16" id="KW-0349">Heme</keyword>
<feature type="disulfide bond" evidence="15">
    <location>
        <begin position="77"/>
        <end position="82"/>
    </location>
</feature>
<evidence type="ECO:0000256" key="10">
    <source>
        <dbReference type="ARBA" id="ARBA00023180"/>
    </source>
</evidence>
<keyword evidence="9 15" id="KW-1015">Disulfide bond</keyword>
<dbReference type="InterPro" id="IPR000823">
    <property type="entry name" value="Peroxidase_pln"/>
</dbReference>
<evidence type="ECO:0000256" key="13">
    <source>
        <dbReference type="PIRSR" id="PIRSR600823-3"/>
    </source>
</evidence>
<dbReference type="AlphaFoldDB" id="A0ABD3CB99"/>
<comment type="function">
    <text evidence="16">Removal of H(2)O(2), oxidation of toxic reductants, biosynthesis and degradation of lignin, suberization, auxin catabolism, response to environmental stresses such as wounding, pathogen attack and oxidative stress.</text>
</comment>
<dbReference type="PROSITE" id="PS51257">
    <property type="entry name" value="PROKAR_LIPOPROTEIN"/>
    <property type="match status" value="1"/>
</dbReference>
<feature type="site" description="Transition state stabilizer" evidence="14">
    <location>
        <position position="71"/>
    </location>
</feature>
<evidence type="ECO:0000256" key="3">
    <source>
        <dbReference type="ARBA" id="ARBA00022559"/>
    </source>
</evidence>
<dbReference type="GO" id="GO:0020037">
    <property type="term" value="F:heme binding"/>
    <property type="evidence" value="ECO:0007669"/>
    <property type="project" value="UniProtKB-UniRule"/>
</dbReference>
<feature type="binding site" evidence="13">
    <location>
        <position position="85"/>
    </location>
    <ligand>
        <name>Ca(2+)</name>
        <dbReference type="ChEBI" id="CHEBI:29108"/>
        <label>1</label>
    </ligand>
</feature>
<proteinExistence type="inferred from homology"/>
<evidence type="ECO:0000256" key="6">
    <source>
        <dbReference type="ARBA" id="ARBA00022729"/>
    </source>
</evidence>
<dbReference type="Gene3D" id="1.10.420.10">
    <property type="entry name" value="Peroxidase, domain 2"/>
    <property type="match status" value="1"/>
</dbReference>
<evidence type="ECO:0000256" key="7">
    <source>
        <dbReference type="ARBA" id="ARBA00023002"/>
    </source>
</evidence>
<dbReference type="PRINTS" id="PR00458">
    <property type="entry name" value="PEROXIDASE"/>
</dbReference>
<dbReference type="PROSITE" id="PS50873">
    <property type="entry name" value="PEROXIDASE_4"/>
    <property type="match status" value="1"/>
</dbReference>
<feature type="binding site" description="axial binding residue" evidence="13">
    <location>
        <position position="204"/>
    </location>
    <ligand>
        <name>heme b</name>
        <dbReference type="ChEBI" id="CHEBI:60344"/>
    </ligand>
    <ligandPart>
        <name>Fe</name>
        <dbReference type="ChEBI" id="CHEBI:18248"/>
    </ligandPart>
</feature>
<evidence type="ECO:0000256" key="1">
    <source>
        <dbReference type="ARBA" id="ARBA00000189"/>
    </source>
</evidence>
<evidence type="ECO:0000256" key="16">
    <source>
        <dbReference type="RuleBase" id="RU362060"/>
    </source>
</evidence>
<dbReference type="InterPro" id="IPR033905">
    <property type="entry name" value="Secretory_peroxidase"/>
</dbReference>
<comment type="cofactor">
    <cofactor evidence="13 16">
        <name>heme b</name>
        <dbReference type="ChEBI" id="CHEBI:60344"/>
    </cofactor>
    <text evidence="13 16">Binds 1 heme b (iron(II)-protoporphyrin IX) group per subunit.</text>
</comment>
<dbReference type="Gene3D" id="1.10.520.10">
    <property type="match status" value="1"/>
</dbReference>
<dbReference type="CDD" id="cd00693">
    <property type="entry name" value="secretory_peroxidase"/>
    <property type="match status" value="1"/>
</dbReference>
<dbReference type="GO" id="GO:0046872">
    <property type="term" value="F:metal ion binding"/>
    <property type="evidence" value="ECO:0007669"/>
    <property type="project" value="UniProtKB-UniRule"/>
</dbReference>
<name>A0ABD3CB99_9LAMI</name>
<evidence type="ECO:0000256" key="14">
    <source>
        <dbReference type="PIRSR" id="PIRSR600823-4"/>
    </source>
</evidence>
<evidence type="ECO:0000256" key="12">
    <source>
        <dbReference type="PIRSR" id="PIRSR600823-2"/>
    </source>
</evidence>
<feature type="binding site" evidence="13">
    <location>
        <position position="81"/>
    </location>
    <ligand>
        <name>Ca(2+)</name>
        <dbReference type="ChEBI" id="CHEBI:29108"/>
        <label>1</label>
    </ligand>
</feature>
<keyword evidence="8 13" id="KW-0408">Iron</keyword>
<comment type="similarity">
    <text evidence="16">Belongs to the peroxidase family. Classical plant (class III) peroxidase subfamily.</text>
</comment>
<evidence type="ECO:0000256" key="5">
    <source>
        <dbReference type="ARBA" id="ARBA00022723"/>
    </source>
</evidence>
<keyword evidence="3 16" id="KW-0575">Peroxidase</keyword>
<feature type="binding site" evidence="13">
    <location>
        <position position="79"/>
    </location>
    <ligand>
        <name>Ca(2+)</name>
        <dbReference type="ChEBI" id="CHEBI:29108"/>
        <label>1</label>
    </ligand>
</feature>
<dbReference type="Proteomes" id="UP001632038">
    <property type="component" value="Unassembled WGS sequence"/>
</dbReference>
<accession>A0ABD3CB99</accession>
<feature type="binding site" evidence="13">
    <location>
        <position position="76"/>
    </location>
    <ligand>
        <name>Ca(2+)</name>
        <dbReference type="ChEBI" id="CHEBI:29108"/>
        <label>1</label>
    </ligand>
</feature>
<dbReference type="PANTHER" id="PTHR31517">
    <property type="match status" value="1"/>
</dbReference>
<evidence type="ECO:0000256" key="2">
    <source>
        <dbReference type="ARBA" id="ARBA00012313"/>
    </source>
</evidence>
<dbReference type="GO" id="GO:0006979">
    <property type="term" value="P:response to oxidative stress"/>
    <property type="evidence" value="ECO:0007669"/>
    <property type="project" value="UniProtKB-UniRule"/>
</dbReference>
<dbReference type="InterPro" id="IPR010255">
    <property type="entry name" value="Haem_peroxidase_sf"/>
</dbReference>
<comment type="subcellular location">
    <subcellularLocation>
        <location evidence="16">Secreted</location>
    </subcellularLocation>
</comment>
<organism evidence="18 19">
    <name type="scientific">Castilleja foliolosa</name>
    <dbReference type="NCBI Taxonomy" id="1961234"/>
    <lineage>
        <taxon>Eukaryota</taxon>
        <taxon>Viridiplantae</taxon>
        <taxon>Streptophyta</taxon>
        <taxon>Embryophyta</taxon>
        <taxon>Tracheophyta</taxon>
        <taxon>Spermatophyta</taxon>
        <taxon>Magnoliopsida</taxon>
        <taxon>eudicotyledons</taxon>
        <taxon>Gunneridae</taxon>
        <taxon>Pentapetalae</taxon>
        <taxon>asterids</taxon>
        <taxon>lamiids</taxon>
        <taxon>Lamiales</taxon>
        <taxon>Orobanchaceae</taxon>
        <taxon>Pedicularideae</taxon>
        <taxon>Castillejinae</taxon>
        <taxon>Castilleja</taxon>
    </lineage>
</organism>
<feature type="disulfide bond" evidence="15">
    <location>
        <begin position="131"/>
        <end position="334"/>
    </location>
</feature>
<feature type="binding site" evidence="13">
    <location>
        <position position="266"/>
    </location>
    <ligand>
        <name>Ca(2+)</name>
        <dbReference type="ChEBI" id="CHEBI:29108"/>
        <label>2</label>
    </ligand>
</feature>
<sequence length="338" mass="37304">MQAVIKKHMCVMKMISTVIFVLFFMSCRGETEASLSYNFYDQICPQVEHIIRAGVESASIGDPTTPSALLRLMFHDCQVQGCDASILLEPHGHMTKFSEMASSKSFGVRKRDFINLMKSTVEAVCPQMVSCSDIIIMAAREAVAFSGGPRINVPLGRRDTSNPPNFTLADVSLPSPDVGVDEMLRIFAKHGMSIQDSVAILGSHTLGITHCSNLESRLYNQQNRPGDEIINQAYENTLKLKCPHVGPTPSKFISFVQNDFTAVLFDNQYFVNSINGLGVLKIDTQMPLDSRTRPFVEKFASDESAFFDAFSSAFVKLSRSNVLTGNQGVIRTSCNGLY</sequence>
<dbReference type="PRINTS" id="PR00461">
    <property type="entry name" value="PLPEROXIDASE"/>
</dbReference>
<evidence type="ECO:0000256" key="11">
    <source>
        <dbReference type="PIRSR" id="PIRSR600823-1"/>
    </source>
</evidence>
<keyword evidence="16" id="KW-0376">Hydrogen peroxide</keyword>
<evidence type="ECO:0000256" key="8">
    <source>
        <dbReference type="ARBA" id="ARBA00023004"/>
    </source>
</evidence>
<evidence type="ECO:0000313" key="19">
    <source>
        <dbReference type="Proteomes" id="UP001632038"/>
    </source>
</evidence>
<keyword evidence="5 13" id="KW-0479">Metal-binding</keyword>
<keyword evidence="10" id="KW-0325">Glycoprotein</keyword>
<feature type="chain" id="PRO_5044533627" description="Peroxidase" evidence="16">
    <location>
        <begin position="30"/>
        <end position="338"/>
    </location>
</feature>
<keyword evidence="16" id="KW-0964">Secreted</keyword>
<dbReference type="EC" id="1.11.1.7" evidence="2 16"/>
<comment type="cofactor">
    <cofactor evidence="13 16">
        <name>Ca(2+)</name>
        <dbReference type="ChEBI" id="CHEBI:29108"/>
    </cofactor>
    <text evidence="13 16">Binds 2 calcium ions per subunit.</text>
</comment>